<sequence>MQPVAENSAAPDERILKVLMIARVGAEVLWEGEEAHTYDAWAQGPGDRGEEPRRPEEINDGAVARLADFNVGMVFEMILSVEIMVLILEVLFVDSKDAGTLGVSTSSFHASSLGGVVSSLDGHVHNELDPAPAISHPICSRNSSPSSV</sequence>
<name>A0AAN7UCX4_9PEZI</name>
<dbReference type="Proteomes" id="UP001305414">
    <property type="component" value="Unassembled WGS sequence"/>
</dbReference>
<gene>
    <name evidence="1" type="ORF">RRF57_002023</name>
</gene>
<dbReference type="EMBL" id="JAWHQM010000003">
    <property type="protein sequence ID" value="KAK5626308.1"/>
    <property type="molecule type" value="Genomic_DNA"/>
</dbReference>
<evidence type="ECO:0000313" key="2">
    <source>
        <dbReference type="Proteomes" id="UP001305414"/>
    </source>
</evidence>
<comment type="caution">
    <text evidence="1">The sequence shown here is derived from an EMBL/GenBank/DDBJ whole genome shotgun (WGS) entry which is preliminary data.</text>
</comment>
<proteinExistence type="predicted"/>
<evidence type="ECO:0000313" key="1">
    <source>
        <dbReference type="EMBL" id="KAK5626308.1"/>
    </source>
</evidence>
<dbReference type="AlphaFoldDB" id="A0AAN7UCX4"/>
<reference evidence="1 2" key="1">
    <citation type="submission" date="2023-10" db="EMBL/GenBank/DDBJ databases">
        <title>Draft genome sequence of Xylaria bambusicola isolate GMP-LS, the root and basal stem rot pathogen of sugarcane in Indonesia.</title>
        <authorList>
            <person name="Selvaraj P."/>
            <person name="Muralishankar V."/>
            <person name="Muruganantham S."/>
            <person name="Sp S."/>
            <person name="Haryani S."/>
            <person name="Lau K.J.X."/>
            <person name="Naqvi N.I."/>
        </authorList>
    </citation>
    <scope>NUCLEOTIDE SEQUENCE [LARGE SCALE GENOMIC DNA]</scope>
    <source>
        <strain evidence="1">GMP-LS</strain>
    </source>
</reference>
<protein>
    <submittedName>
        <fullName evidence="1">Uncharacterized protein</fullName>
    </submittedName>
</protein>
<keyword evidence="2" id="KW-1185">Reference proteome</keyword>
<accession>A0AAN7UCX4</accession>
<organism evidence="1 2">
    <name type="scientific">Xylaria bambusicola</name>
    <dbReference type="NCBI Taxonomy" id="326684"/>
    <lineage>
        <taxon>Eukaryota</taxon>
        <taxon>Fungi</taxon>
        <taxon>Dikarya</taxon>
        <taxon>Ascomycota</taxon>
        <taxon>Pezizomycotina</taxon>
        <taxon>Sordariomycetes</taxon>
        <taxon>Xylariomycetidae</taxon>
        <taxon>Xylariales</taxon>
        <taxon>Xylariaceae</taxon>
        <taxon>Xylaria</taxon>
    </lineage>
</organism>